<keyword evidence="2" id="KW-1185">Reference proteome</keyword>
<gene>
    <name evidence="1" type="ORF">SMTD_LOCUS3800</name>
</gene>
<name>A0A183NNW4_9TREM</name>
<dbReference type="AlphaFoldDB" id="A0A183NNW4"/>
<proteinExistence type="predicted"/>
<sequence length="85" mass="9310">MSSQRIPRRAIFADSGTGWKKRSGVPCMTWCRGMKESCKGLASVGPSRLPVWGPRYGATQNGNGNGNGNHNHNNQCKCLLMIMMI</sequence>
<protein>
    <submittedName>
        <fullName evidence="1">Uncharacterized protein</fullName>
    </submittedName>
</protein>
<dbReference type="EMBL" id="UZAL01008031">
    <property type="protein sequence ID" value="VDO99296.1"/>
    <property type="molecule type" value="Genomic_DNA"/>
</dbReference>
<dbReference type="Proteomes" id="UP000269396">
    <property type="component" value="Unassembled WGS sequence"/>
</dbReference>
<reference evidence="1 2" key="1">
    <citation type="submission" date="2018-11" db="EMBL/GenBank/DDBJ databases">
        <authorList>
            <consortium name="Pathogen Informatics"/>
        </authorList>
    </citation>
    <scope>NUCLEOTIDE SEQUENCE [LARGE SCALE GENOMIC DNA]</scope>
    <source>
        <strain>Denwood</strain>
        <strain evidence="2">Zambia</strain>
    </source>
</reference>
<accession>A0A183NNW4</accession>
<organism evidence="1 2">
    <name type="scientific">Schistosoma mattheei</name>
    <dbReference type="NCBI Taxonomy" id="31246"/>
    <lineage>
        <taxon>Eukaryota</taxon>
        <taxon>Metazoa</taxon>
        <taxon>Spiralia</taxon>
        <taxon>Lophotrochozoa</taxon>
        <taxon>Platyhelminthes</taxon>
        <taxon>Trematoda</taxon>
        <taxon>Digenea</taxon>
        <taxon>Strigeidida</taxon>
        <taxon>Schistosomatoidea</taxon>
        <taxon>Schistosomatidae</taxon>
        <taxon>Schistosoma</taxon>
    </lineage>
</organism>
<evidence type="ECO:0000313" key="1">
    <source>
        <dbReference type="EMBL" id="VDO99296.1"/>
    </source>
</evidence>
<evidence type="ECO:0000313" key="2">
    <source>
        <dbReference type="Proteomes" id="UP000269396"/>
    </source>
</evidence>